<feature type="region of interest" description="Disordered" evidence="5">
    <location>
        <begin position="120"/>
        <end position="143"/>
    </location>
</feature>
<evidence type="ECO:0000256" key="5">
    <source>
        <dbReference type="SAM" id="MobiDB-lite"/>
    </source>
</evidence>
<dbReference type="AlphaFoldDB" id="A0A328AIP7"/>
<evidence type="ECO:0000256" key="4">
    <source>
        <dbReference type="RuleBase" id="RU003495"/>
    </source>
</evidence>
<keyword evidence="8" id="KW-1185">Reference proteome</keyword>
<dbReference type="PANTHER" id="PTHR34183:SF8">
    <property type="entry name" value="ENDOLYTIC PEPTIDOGLYCAN TRANSGLYCOSYLASE RLPA-RELATED"/>
    <property type="match status" value="1"/>
</dbReference>
<keyword evidence="7" id="KW-0449">Lipoprotein</keyword>
<gene>
    <name evidence="3" type="primary">rlpA</name>
    <name evidence="7" type="ORF">DJ017_01445</name>
</gene>
<evidence type="ECO:0000256" key="3">
    <source>
        <dbReference type="HAMAP-Rule" id="MF_02071"/>
    </source>
</evidence>
<comment type="similarity">
    <text evidence="3 4">Belongs to the RlpA family.</text>
</comment>
<dbReference type="Gene3D" id="2.40.40.10">
    <property type="entry name" value="RlpA-like domain"/>
    <property type="match status" value="1"/>
</dbReference>
<reference evidence="8" key="1">
    <citation type="submission" date="2018-05" db="EMBL/GenBank/DDBJ databases">
        <authorList>
            <person name="Li X."/>
        </authorList>
    </citation>
    <scope>NUCLEOTIDE SEQUENCE [LARGE SCALE GENOMIC DNA]</scope>
    <source>
        <strain evidence="8">LX32</strain>
    </source>
</reference>
<accession>A0A328AIP7</accession>
<dbReference type="GO" id="GO:0008932">
    <property type="term" value="F:lytic endotransglycosylase activity"/>
    <property type="evidence" value="ECO:0007669"/>
    <property type="project" value="UniProtKB-UniRule"/>
</dbReference>
<evidence type="ECO:0000313" key="8">
    <source>
        <dbReference type="Proteomes" id="UP000249254"/>
    </source>
</evidence>
<evidence type="ECO:0000259" key="6">
    <source>
        <dbReference type="Pfam" id="PF03330"/>
    </source>
</evidence>
<comment type="function">
    <text evidence="3">Lytic transglycosylase with a strong preference for naked glycan strands that lack stem peptides.</text>
</comment>
<dbReference type="OrthoDB" id="9779128at2"/>
<dbReference type="NCBIfam" id="TIGR00413">
    <property type="entry name" value="rlpA"/>
    <property type="match status" value="1"/>
</dbReference>
<dbReference type="PANTHER" id="PTHR34183">
    <property type="entry name" value="ENDOLYTIC PEPTIDOGLYCAN TRANSGLYCOSYLASE RLPA"/>
    <property type="match status" value="1"/>
</dbReference>
<sequence length="143" mass="14734">MSLVGWRGRGALAGCVAAGLLWGSAGDAAAAAHQRAHVSVRPQRGMASYYRPARLGSKMANGRKAKPGGLTAASKTLPLGAKAKVTNLETGKSVKVTVTDRGPHVKGRIVDVSPKAADKLGMKDDGVAPVKVKPLAEPPRGHR</sequence>
<dbReference type="HAMAP" id="MF_02071">
    <property type="entry name" value="RlpA"/>
    <property type="match status" value="1"/>
</dbReference>
<dbReference type="CDD" id="cd22268">
    <property type="entry name" value="DPBB_RlpA-like"/>
    <property type="match status" value="1"/>
</dbReference>
<comment type="caution">
    <text evidence="7">The sequence shown here is derived from an EMBL/GenBank/DDBJ whole genome shotgun (WGS) entry which is preliminary data.</text>
</comment>
<protein>
    <recommendedName>
        <fullName evidence="3">Endolytic peptidoglycan transglycosylase RlpA</fullName>
        <ecNumber evidence="3">4.2.2.-</ecNumber>
    </recommendedName>
</protein>
<dbReference type="Proteomes" id="UP000249254">
    <property type="component" value="Unassembled WGS sequence"/>
</dbReference>
<keyword evidence="1 3" id="KW-0456">Lyase</keyword>
<dbReference type="Pfam" id="PF03330">
    <property type="entry name" value="DPBB_1"/>
    <property type="match status" value="1"/>
</dbReference>
<dbReference type="InterPro" id="IPR036908">
    <property type="entry name" value="RlpA-like_sf"/>
</dbReference>
<keyword evidence="2 3" id="KW-0961">Cell wall biogenesis/degradation</keyword>
<organism evidence="7 8">
    <name type="scientific">Phenylobacterium soli</name>
    <dbReference type="NCBI Taxonomy" id="2170551"/>
    <lineage>
        <taxon>Bacteria</taxon>
        <taxon>Pseudomonadati</taxon>
        <taxon>Pseudomonadota</taxon>
        <taxon>Alphaproteobacteria</taxon>
        <taxon>Caulobacterales</taxon>
        <taxon>Caulobacteraceae</taxon>
        <taxon>Phenylobacterium</taxon>
    </lineage>
</organism>
<name>A0A328AIP7_9CAUL</name>
<evidence type="ECO:0000256" key="1">
    <source>
        <dbReference type="ARBA" id="ARBA00023239"/>
    </source>
</evidence>
<dbReference type="SUPFAM" id="SSF50685">
    <property type="entry name" value="Barwin-like endoglucanases"/>
    <property type="match status" value="1"/>
</dbReference>
<evidence type="ECO:0000256" key="2">
    <source>
        <dbReference type="ARBA" id="ARBA00023316"/>
    </source>
</evidence>
<dbReference type="EMBL" id="QFYQ01000001">
    <property type="protein sequence ID" value="RAK53284.1"/>
    <property type="molecule type" value="Genomic_DNA"/>
</dbReference>
<dbReference type="InterPro" id="IPR012997">
    <property type="entry name" value="RplA"/>
</dbReference>
<dbReference type="EC" id="4.2.2.-" evidence="3"/>
<dbReference type="InterPro" id="IPR034718">
    <property type="entry name" value="RlpA"/>
</dbReference>
<evidence type="ECO:0000313" key="7">
    <source>
        <dbReference type="EMBL" id="RAK53284.1"/>
    </source>
</evidence>
<dbReference type="GO" id="GO:0000270">
    <property type="term" value="P:peptidoglycan metabolic process"/>
    <property type="evidence" value="ECO:0007669"/>
    <property type="project" value="UniProtKB-UniRule"/>
</dbReference>
<proteinExistence type="inferred from homology"/>
<feature type="domain" description="RlpA-like protein double-psi beta-barrel" evidence="6">
    <location>
        <begin position="44"/>
        <end position="132"/>
    </location>
</feature>
<dbReference type="InterPro" id="IPR009009">
    <property type="entry name" value="RlpA-like_DPBB"/>
</dbReference>
<dbReference type="GO" id="GO:0071555">
    <property type="term" value="P:cell wall organization"/>
    <property type="evidence" value="ECO:0007669"/>
    <property type="project" value="UniProtKB-KW"/>
</dbReference>